<dbReference type="InterPro" id="IPR038076">
    <property type="entry name" value="MgtE_N_sf"/>
</dbReference>
<evidence type="ECO:0000256" key="8">
    <source>
        <dbReference type="ARBA" id="ARBA00023136"/>
    </source>
</evidence>
<keyword evidence="10" id="KW-0129">CBS domain</keyword>
<evidence type="ECO:0000256" key="7">
    <source>
        <dbReference type="ARBA" id="ARBA00022989"/>
    </source>
</evidence>
<evidence type="ECO:0000256" key="9">
    <source>
        <dbReference type="PROSITE-ProRule" id="PRU00493"/>
    </source>
</evidence>
<accession>A0A1I3LEQ2</accession>
<dbReference type="InterPro" id="IPR001150">
    <property type="entry name" value="Gly_radical"/>
</dbReference>
<dbReference type="EMBL" id="FORR01000002">
    <property type="protein sequence ID" value="SFI83259.1"/>
    <property type="molecule type" value="Genomic_DNA"/>
</dbReference>
<dbReference type="GO" id="GO:0046872">
    <property type="term" value="F:metal ion binding"/>
    <property type="evidence" value="ECO:0007669"/>
    <property type="project" value="UniProtKB-KW"/>
</dbReference>
<comment type="subcellular location">
    <subcellularLocation>
        <location evidence="11">Cell membrane</location>
        <topology evidence="11">Multi-pass membrane protein</topology>
    </subcellularLocation>
    <subcellularLocation>
        <location evidence="1">Membrane</location>
        <topology evidence="1">Multi-pass membrane protein</topology>
    </subcellularLocation>
</comment>
<keyword evidence="7 11" id="KW-1133">Transmembrane helix</keyword>
<dbReference type="PROSITE" id="PS51371">
    <property type="entry name" value="CBS"/>
    <property type="match status" value="1"/>
</dbReference>
<comment type="similarity">
    <text evidence="2 11">Belongs to the SLC41A transporter family.</text>
</comment>
<dbReference type="InterPro" id="IPR036739">
    <property type="entry name" value="SLC41_membr_dom_sf"/>
</dbReference>
<evidence type="ECO:0000259" key="12">
    <source>
        <dbReference type="PROSITE" id="PS51149"/>
    </source>
</evidence>
<reference evidence="14 15" key="1">
    <citation type="submission" date="2016-10" db="EMBL/GenBank/DDBJ databases">
        <authorList>
            <person name="de Groot N.N."/>
        </authorList>
    </citation>
    <scope>NUCLEOTIDE SEQUENCE [LARGE SCALE GENOMIC DNA]</scope>
    <source>
        <strain evidence="14 15">DSM 44778</strain>
    </source>
</reference>
<dbReference type="OrthoDB" id="9790355at2"/>
<evidence type="ECO:0000313" key="15">
    <source>
        <dbReference type="Proteomes" id="UP000199545"/>
    </source>
</evidence>
<sequence>MDYTLVQKEIQFALHNSKDPQQLFDLVYSLRPYDISEVMKGLSPEDQIDLISKLPIPTAAETLEYLEPEMQYHILRHLKDSVASPLLKQISSDAVVDMLLAIHPLQAQRLLDLLPEDYRDKINQLMTYPEYTAGSLMTVDYISARAHWNGEQALQHIRKVGHEAEIISYIYVTDIRGELVGICSLKEIILASPDTRLGDIATKDIISVPADMEQEEVANILSRYDFYALPVVDHQNRLIGIITVDDVVDVIQEEATEDFQKMGGSSPLSEPYFKTSIWELFRKRILWLLVLFIGGAYTANVLEKFSDTLSKIVELSFFIPLLTGTGGNTASQIVTTLVRALGMGEVKFQDLFRVIRKELLTGILLGLSLGMIMYLRAMMMGVNTNIGWVVSISILVIVLWSSLVSAVLPLLLHRLRVDPAVVSNPLITTLVDGTGLIIYFTTAKLLLHL</sequence>
<dbReference type="PANTHER" id="PTHR43773:SF1">
    <property type="entry name" value="MAGNESIUM TRANSPORTER MGTE"/>
    <property type="match status" value="1"/>
</dbReference>
<feature type="transmembrane region" description="Helical" evidence="11">
    <location>
        <begin position="285"/>
        <end position="302"/>
    </location>
</feature>
<evidence type="ECO:0000256" key="1">
    <source>
        <dbReference type="ARBA" id="ARBA00004141"/>
    </source>
</evidence>
<dbReference type="SUPFAM" id="SSF161093">
    <property type="entry name" value="MgtE membrane domain-like"/>
    <property type="match status" value="1"/>
</dbReference>
<dbReference type="InterPro" id="IPR000644">
    <property type="entry name" value="CBS_dom"/>
</dbReference>
<dbReference type="SMART" id="SM00116">
    <property type="entry name" value="CBS"/>
    <property type="match status" value="1"/>
</dbReference>
<dbReference type="Pfam" id="PF00571">
    <property type="entry name" value="CBS"/>
    <property type="match status" value="2"/>
</dbReference>
<keyword evidence="11" id="KW-0479">Metal-binding</keyword>
<evidence type="ECO:0000256" key="10">
    <source>
        <dbReference type="PROSITE-ProRule" id="PRU00703"/>
    </source>
</evidence>
<evidence type="ECO:0000256" key="5">
    <source>
        <dbReference type="ARBA" id="ARBA00022818"/>
    </source>
</evidence>
<comment type="caution">
    <text evidence="9">Lacks conserved residue(s) required for the propagation of feature annotation.</text>
</comment>
<dbReference type="Proteomes" id="UP000199545">
    <property type="component" value="Unassembled WGS sequence"/>
</dbReference>
<evidence type="ECO:0000256" key="4">
    <source>
        <dbReference type="ARBA" id="ARBA00022692"/>
    </source>
</evidence>
<evidence type="ECO:0000256" key="3">
    <source>
        <dbReference type="ARBA" id="ARBA00022448"/>
    </source>
</evidence>
<evidence type="ECO:0000256" key="11">
    <source>
        <dbReference type="RuleBase" id="RU362011"/>
    </source>
</evidence>
<dbReference type="Pfam" id="PF03448">
    <property type="entry name" value="MgtE_N"/>
    <property type="match status" value="1"/>
</dbReference>
<dbReference type="SUPFAM" id="SSF158791">
    <property type="entry name" value="MgtE N-terminal domain-like"/>
    <property type="match status" value="1"/>
</dbReference>
<dbReference type="PROSITE" id="PS51149">
    <property type="entry name" value="GLY_RADICAL_2"/>
    <property type="match status" value="1"/>
</dbReference>
<keyword evidence="6 11" id="KW-0460">Magnesium</keyword>
<dbReference type="Gene3D" id="3.10.580.10">
    <property type="entry name" value="CBS-domain"/>
    <property type="match status" value="1"/>
</dbReference>
<dbReference type="InterPro" id="IPR006669">
    <property type="entry name" value="MgtE_transporter"/>
</dbReference>
<dbReference type="InterPro" id="IPR006667">
    <property type="entry name" value="SLC41_membr_dom"/>
</dbReference>
<evidence type="ECO:0000259" key="13">
    <source>
        <dbReference type="PROSITE" id="PS51371"/>
    </source>
</evidence>
<dbReference type="STRING" id="46223.SAMN05421852_102161"/>
<dbReference type="Pfam" id="PF01769">
    <property type="entry name" value="MgtE"/>
    <property type="match status" value="1"/>
</dbReference>
<dbReference type="Gene3D" id="1.10.357.20">
    <property type="entry name" value="SLC41 divalent cation transporters, integral membrane domain"/>
    <property type="match status" value="1"/>
</dbReference>
<dbReference type="Gene3D" id="1.25.60.10">
    <property type="entry name" value="MgtE N-terminal domain-like"/>
    <property type="match status" value="1"/>
</dbReference>
<feature type="transmembrane region" description="Helical" evidence="11">
    <location>
        <begin position="317"/>
        <end position="338"/>
    </location>
</feature>
<feature type="domain" description="Glycine radical" evidence="12">
    <location>
        <begin position="1"/>
        <end position="59"/>
    </location>
</feature>
<feature type="domain" description="CBS" evidence="13">
    <location>
        <begin position="201"/>
        <end position="257"/>
    </location>
</feature>
<protein>
    <recommendedName>
        <fullName evidence="11">Magnesium transporter MgtE</fullName>
    </recommendedName>
</protein>
<feature type="transmembrane region" description="Helical" evidence="11">
    <location>
        <begin position="424"/>
        <end position="447"/>
    </location>
</feature>
<keyword evidence="15" id="KW-1185">Reference proteome</keyword>
<keyword evidence="8 11" id="KW-0472">Membrane</keyword>
<proteinExistence type="inferred from homology"/>
<comment type="function">
    <text evidence="11">Acts as a magnesium transporter.</text>
</comment>
<dbReference type="PANTHER" id="PTHR43773">
    <property type="entry name" value="MAGNESIUM TRANSPORTER MGTE"/>
    <property type="match status" value="1"/>
</dbReference>
<dbReference type="InterPro" id="IPR006668">
    <property type="entry name" value="Mg_transptr_MgtE_intracell_dom"/>
</dbReference>
<keyword evidence="4 11" id="KW-0812">Transmembrane</keyword>
<dbReference type="InterPro" id="IPR046342">
    <property type="entry name" value="CBS_dom_sf"/>
</dbReference>
<evidence type="ECO:0000256" key="6">
    <source>
        <dbReference type="ARBA" id="ARBA00022842"/>
    </source>
</evidence>
<keyword evidence="5" id="KW-0556">Organic radical</keyword>
<dbReference type="RefSeq" id="WP_093227954.1">
    <property type="nucleotide sequence ID" value="NZ_FORR01000002.1"/>
</dbReference>
<dbReference type="NCBIfam" id="TIGR00400">
    <property type="entry name" value="mgtE"/>
    <property type="match status" value="1"/>
</dbReference>
<gene>
    <name evidence="14" type="ORF">SAMN05421852_102161</name>
</gene>
<dbReference type="SUPFAM" id="SSF54631">
    <property type="entry name" value="CBS-domain pair"/>
    <property type="match status" value="1"/>
</dbReference>
<feature type="transmembrane region" description="Helical" evidence="11">
    <location>
        <begin position="386"/>
        <end position="412"/>
    </location>
</feature>
<dbReference type="AlphaFoldDB" id="A0A1I3LEQ2"/>
<keyword evidence="3 11" id="KW-0813">Transport</keyword>
<keyword evidence="11" id="KW-1003">Cell membrane</keyword>
<comment type="subunit">
    <text evidence="11">Homodimer.</text>
</comment>
<dbReference type="GO" id="GO:0005886">
    <property type="term" value="C:plasma membrane"/>
    <property type="evidence" value="ECO:0007669"/>
    <property type="project" value="UniProtKB-SubCell"/>
</dbReference>
<dbReference type="CDD" id="cd04606">
    <property type="entry name" value="CBS_pair_Mg_transporter"/>
    <property type="match status" value="1"/>
</dbReference>
<evidence type="ECO:0000256" key="2">
    <source>
        <dbReference type="ARBA" id="ARBA00009749"/>
    </source>
</evidence>
<organism evidence="14 15">
    <name type="scientific">Thermoflavimicrobium dichotomicum</name>
    <dbReference type="NCBI Taxonomy" id="46223"/>
    <lineage>
        <taxon>Bacteria</taxon>
        <taxon>Bacillati</taxon>
        <taxon>Bacillota</taxon>
        <taxon>Bacilli</taxon>
        <taxon>Bacillales</taxon>
        <taxon>Thermoactinomycetaceae</taxon>
        <taxon>Thermoflavimicrobium</taxon>
    </lineage>
</organism>
<feature type="transmembrane region" description="Helical" evidence="11">
    <location>
        <begin position="359"/>
        <end position="380"/>
    </location>
</feature>
<evidence type="ECO:0000313" key="14">
    <source>
        <dbReference type="EMBL" id="SFI83259.1"/>
    </source>
</evidence>
<dbReference type="GO" id="GO:0003824">
    <property type="term" value="F:catalytic activity"/>
    <property type="evidence" value="ECO:0007669"/>
    <property type="project" value="InterPro"/>
</dbReference>
<dbReference type="GO" id="GO:0015095">
    <property type="term" value="F:magnesium ion transmembrane transporter activity"/>
    <property type="evidence" value="ECO:0007669"/>
    <property type="project" value="UniProtKB-UniRule"/>
</dbReference>
<dbReference type="SMART" id="SM00924">
    <property type="entry name" value="MgtE_N"/>
    <property type="match status" value="1"/>
</dbReference>
<name>A0A1I3LEQ2_9BACL</name>